<dbReference type="SUPFAM" id="SSF56281">
    <property type="entry name" value="Metallo-hydrolase/oxidoreductase"/>
    <property type="match status" value="1"/>
</dbReference>
<evidence type="ECO:0000256" key="11">
    <source>
        <dbReference type="ARBA" id="ARBA00023251"/>
    </source>
</evidence>
<dbReference type="Proteomes" id="UP000252355">
    <property type="component" value="Unassembled WGS sequence"/>
</dbReference>
<dbReference type="Pfam" id="PF00753">
    <property type="entry name" value="Lactamase_B"/>
    <property type="match status" value="1"/>
</dbReference>
<dbReference type="SMART" id="SM00849">
    <property type="entry name" value="Lactamase_B"/>
    <property type="match status" value="1"/>
</dbReference>
<keyword evidence="7" id="KW-0732">Signal</keyword>
<keyword evidence="9 14" id="KW-0378">Hydrolase</keyword>
<dbReference type="GO" id="GO:0008270">
    <property type="term" value="F:zinc ion binding"/>
    <property type="evidence" value="ECO:0007669"/>
    <property type="project" value="InterPro"/>
</dbReference>
<comment type="cofactor">
    <cofactor evidence="2">
        <name>Zn(2+)</name>
        <dbReference type="ChEBI" id="CHEBI:29105"/>
    </cofactor>
</comment>
<comment type="catalytic activity">
    <reaction evidence="1">
        <text>a beta-lactam + H2O = a substituted beta-amino acid</text>
        <dbReference type="Rhea" id="RHEA:20401"/>
        <dbReference type="ChEBI" id="CHEBI:15377"/>
        <dbReference type="ChEBI" id="CHEBI:35627"/>
        <dbReference type="ChEBI" id="CHEBI:140347"/>
        <dbReference type="EC" id="3.5.2.6"/>
    </reaction>
</comment>
<feature type="region of interest" description="Disordered" evidence="12">
    <location>
        <begin position="295"/>
        <end position="315"/>
    </location>
</feature>
<feature type="domain" description="Metallo-beta-lactamase" evidence="13">
    <location>
        <begin position="16"/>
        <end position="204"/>
    </location>
</feature>
<evidence type="ECO:0000256" key="10">
    <source>
        <dbReference type="ARBA" id="ARBA00022833"/>
    </source>
</evidence>
<dbReference type="PANTHER" id="PTHR42951">
    <property type="entry name" value="METALLO-BETA-LACTAMASE DOMAIN-CONTAINING"/>
    <property type="match status" value="1"/>
</dbReference>
<evidence type="ECO:0000256" key="2">
    <source>
        <dbReference type="ARBA" id="ARBA00001947"/>
    </source>
</evidence>
<accession>A0A367Z7L0</accession>
<comment type="caution">
    <text evidence="14">The sequence shown here is derived from an EMBL/GenBank/DDBJ whole genome shotgun (WGS) entry which is preliminary data.</text>
</comment>
<dbReference type="GO" id="GO:0042597">
    <property type="term" value="C:periplasmic space"/>
    <property type="evidence" value="ECO:0007669"/>
    <property type="project" value="UniProtKB-SubCell"/>
</dbReference>
<evidence type="ECO:0000313" key="14">
    <source>
        <dbReference type="EMBL" id="RCK74064.1"/>
    </source>
</evidence>
<dbReference type="GO" id="GO:0008800">
    <property type="term" value="F:beta-lactamase activity"/>
    <property type="evidence" value="ECO:0007669"/>
    <property type="project" value="UniProtKB-EC"/>
</dbReference>
<gene>
    <name evidence="14" type="ORF">OZSIB_1076</name>
</gene>
<evidence type="ECO:0000313" key="15">
    <source>
        <dbReference type="Proteomes" id="UP000252355"/>
    </source>
</evidence>
<dbReference type="EMBL" id="QOQW01000047">
    <property type="protein sequence ID" value="RCK74064.1"/>
    <property type="molecule type" value="Genomic_DNA"/>
</dbReference>
<keyword evidence="10" id="KW-0862">Zinc</keyword>
<dbReference type="GO" id="GO:0017001">
    <property type="term" value="P:antibiotic catabolic process"/>
    <property type="evidence" value="ECO:0007669"/>
    <property type="project" value="InterPro"/>
</dbReference>
<evidence type="ECO:0000256" key="12">
    <source>
        <dbReference type="SAM" id="MobiDB-lite"/>
    </source>
</evidence>
<dbReference type="CDD" id="cd07743">
    <property type="entry name" value="metallo-hydrolase-like_MBL-fold"/>
    <property type="match status" value="1"/>
</dbReference>
<dbReference type="GO" id="GO:0046677">
    <property type="term" value="P:response to antibiotic"/>
    <property type="evidence" value="ECO:0007669"/>
    <property type="project" value="UniProtKB-KW"/>
</dbReference>
<keyword evidence="11" id="KW-0046">Antibiotic resistance</keyword>
<organism evidence="14 15">
    <name type="scientific">Candidatus Ozemobacter sibiricus</name>
    <dbReference type="NCBI Taxonomy" id="2268124"/>
    <lineage>
        <taxon>Bacteria</taxon>
        <taxon>Candidatus Ozemobacteria</taxon>
        <taxon>Candidatus Ozemobacterales</taxon>
        <taxon>Candidatus Ozemobacteraceae</taxon>
        <taxon>Candidatus Ozemobacter</taxon>
    </lineage>
</organism>
<comment type="similarity">
    <text evidence="4">Belongs to the metallo-beta-lactamase superfamily. Class-B beta-lactamase family.</text>
</comment>
<evidence type="ECO:0000256" key="9">
    <source>
        <dbReference type="ARBA" id="ARBA00022801"/>
    </source>
</evidence>
<name>A0A367Z7L0_9BACT</name>
<dbReference type="InterPro" id="IPR050855">
    <property type="entry name" value="NDM-1-like"/>
</dbReference>
<evidence type="ECO:0000256" key="8">
    <source>
        <dbReference type="ARBA" id="ARBA00022764"/>
    </source>
</evidence>
<evidence type="ECO:0000256" key="5">
    <source>
        <dbReference type="ARBA" id="ARBA00012865"/>
    </source>
</evidence>
<dbReference type="PROSITE" id="PS00743">
    <property type="entry name" value="BETA_LACTAMASE_B_1"/>
    <property type="match status" value="1"/>
</dbReference>
<evidence type="ECO:0000259" key="13">
    <source>
        <dbReference type="SMART" id="SM00849"/>
    </source>
</evidence>
<proteinExistence type="inferred from homology"/>
<reference evidence="14 15" key="1">
    <citation type="submission" date="2018-05" db="EMBL/GenBank/DDBJ databases">
        <title>A metagenomic window into the 2 km-deep terrestrial subsurface aquifer revealed taxonomically and functionally diverse microbial community comprising novel uncultured bacterial lineages.</title>
        <authorList>
            <person name="Kadnikov V.V."/>
            <person name="Mardanov A.V."/>
            <person name="Beletsky A.V."/>
            <person name="Banks D."/>
            <person name="Pimenov N.V."/>
            <person name="Frank Y.A."/>
            <person name="Karnachuk O.V."/>
            <person name="Ravin N.V."/>
        </authorList>
    </citation>
    <scope>NUCLEOTIDE SEQUENCE [LARGE SCALE GENOMIC DNA]</scope>
    <source>
        <strain evidence="14">BY5</strain>
    </source>
</reference>
<dbReference type="EC" id="3.5.2.6" evidence="5"/>
<evidence type="ECO:0000256" key="3">
    <source>
        <dbReference type="ARBA" id="ARBA00004418"/>
    </source>
</evidence>
<keyword evidence="8" id="KW-0574">Periplasm</keyword>
<evidence type="ECO:0000256" key="1">
    <source>
        <dbReference type="ARBA" id="ARBA00001526"/>
    </source>
</evidence>
<sequence>MQLKALTDRVQLFPGPVNIGLVLLADDRVALIDSGLDRRQARHVLEILADYRYRLDTILVTHAHADHTGGCAFLQEATGCRILAGPREAPAIDHPLIQAIVLFGGAPLPELVTPFLVADPARATVIDEPTLHLDDLTIEVLDLPGHSIGQIGFLVDGVAFVGDALFPEPVIKRNRLLYVFDPIEHLASLQRLEAVPASVFVGGHFPPVTDRHSLIKANRKHVEQLFQFVRSLLTGPQTFERILKELLGRFQLRKSGWEYFLYRSTLNGYLSALKRRGEADCRIMDNALLWFGRTPAAPTTPASDGSTPGGKEGQP</sequence>
<evidence type="ECO:0000256" key="7">
    <source>
        <dbReference type="ARBA" id="ARBA00022729"/>
    </source>
</evidence>
<keyword evidence="6" id="KW-0479">Metal-binding</keyword>
<dbReference type="InterPro" id="IPR001279">
    <property type="entry name" value="Metallo-B-lactamas"/>
</dbReference>
<evidence type="ECO:0000256" key="4">
    <source>
        <dbReference type="ARBA" id="ARBA00005250"/>
    </source>
</evidence>
<dbReference type="AlphaFoldDB" id="A0A367Z7L0"/>
<evidence type="ECO:0000256" key="6">
    <source>
        <dbReference type="ARBA" id="ARBA00022723"/>
    </source>
</evidence>
<dbReference type="Gene3D" id="3.60.15.10">
    <property type="entry name" value="Ribonuclease Z/Hydroxyacylglutathione hydrolase-like"/>
    <property type="match status" value="1"/>
</dbReference>
<comment type="subcellular location">
    <subcellularLocation>
        <location evidence="3">Periplasm</location>
    </subcellularLocation>
</comment>
<dbReference type="InterPro" id="IPR001018">
    <property type="entry name" value="Beta-lactamase_class-B_CS"/>
</dbReference>
<dbReference type="InterPro" id="IPR036866">
    <property type="entry name" value="RibonucZ/Hydroxyglut_hydro"/>
</dbReference>
<dbReference type="PANTHER" id="PTHR42951:SF14">
    <property type="entry name" value="METALLO-BETA-LACTAMASE SUPERFAMILY PROTEIN"/>
    <property type="match status" value="1"/>
</dbReference>
<protein>
    <recommendedName>
        <fullName evidence="5">beta-lactamase</fullName>
        <ecNumber evidence="5">3.5.2.6</ecNumber>
    </recommendedName>
</protein>